<comment type="catalytic activity">
    <reaction evidence="1">
        <text>ATP + protein L-histidine = ADP + protein N-phospho-L-histidine.</text>
        <dbReference type="EC" id="2.7.13.3"/>
    </reaction>
</comment>
<keyword evidence="10 18" id="KW-0418">Kinase</keyword>
<evidence type="ECO:0000256" key="11">
    <source>
        <dbReference type="ARBA" id="ARBA00022840"/>
    </source>
</evidence>
<sequence>MTLLAGITGLIILLSIIFYLITGAQHIQQQKLADYHADKLSQYINNELNRFQAIPELLASNYMIIKSLSDNRVNPDLNHLLLEIAHSSGSDHAIYLMDISGTVIASSNYMTGQSFIGSNFSFRPYFRKAASGQSASYYALGLKSGERGVFFSAPIYLNQKVAGVVTFKMEINRFEQNSGLLADIHDNPIRFIAWGEDQVVFISNFIPWQLKQIQESGQHSWTEIDQSRRYPDLNQQILPGLKKESVIHNTPLWQLSDNLSPSHSRRYIYSESELPLLRMKLAVLIAEDSADDSLYTWLILGTAGYLLLFLAGNYLWRRLAGYRQLLFTRASLEQEVSARTAELEATRDALVQTARLATVGQLSASINHEINQPLSAISTYLMTSRRMLDKGMPDKARDNLDIIESLLRRVHSIVAQLKQFSRQDEARLGRVSVITSLKHALTIIGPQLKQHDICLQQSAGDYQVQADSIRLEQVLVNLLSNACDAMSQIPENHDRILDIRIYPETDQHSQDNHEKWVIIKITDTGPGLNKELRDAIFEPFFTTKSEKGLGLGLSISRNIIRSFDGELGAEASEQGASFTIRLKQEPFHG</sequence>
<keyword evidence="14 16" id="KW-0472">Membrane</keyword>
<keyword evidence="13" id="KW-0902">Two-component regulatory system</keyword>
<dbReference type="SUPFAM" id="SSF47384">
    <property type="entry name" value="Homodimeric domain of signal transducing histidine kinase"/>
    <property type="match status" value="1"/>
</dbReference>
<dbReference type="EMBL" id="JACJFM010000031">
    <property type="protein sequence ID" value="MBB1488579.1"/>
    <property type="molecule type" value="Genomic_DNA"/>
</dbReference>
<dbReference type="PANTHER" id="PTHR43065:SF46">
    <property type="entry name" value="C4-DICARBOXYLATE TRANSPORT SENSOR PROTEIN DCTB"/>
    <property type="match status" value="1"/>
</dbReference>
<reference evidence="18 19" key="1">
    <citation type="submission" date="2020-08" db="EMBL/GenBank/DDBJ databases">
        <title>Oceanospirillum sp. nov. isolated from marine sediment.</title>
        <authorList>
            <person name="Ji X."/>
        </authorList>
    </citation>
    <scope>NUCLEOTIDE SEQUENCE [LARGE SCALE GENOMIC DNA]</scope>
    <source>
        <strain evidence="18 19">D5</strain>
    </source>
</reference>
<keyword evidence="7" id="KW-0808">Transferase</keyword>
<dbReference type="GO" id="GO:0005886">
    <property type="term" value="C:plasma membrane"/>
    <property type="evidence" value="ECO:0007669"/>
    <property type="project" value="UniProtKB-SubCell"/>
</dbReference>
<accession>A0A839IVU5</accession>
<keyword evidence="12 16" id="KW-1133">Transmembrane helix</keyword>
<evidence type="ECO:0000256" key="13">
    <source>
        <dbReference type="ARBA" id="ARBA00023012"/>
    </source>
</evidence>
<dbReference type="Pfam" id="PF02518">
    <property type="entry name" value="HATPase_c"/>
    <property type="match status" value="1"/>
</dbReference>
<dbReference type="SMART" id="SM00388">
    <property type="entry name" value="HisKA"/>
    <property type="match status" value="1"/>
</dbReference>
<organism evidence="18 19">
    <name type="scientific">Oceanospirillum sediminis</name>
    <dbReference type="NCBI Taxonomy" id="2760088"/>
    <lineage>
        <taxon>Bacteria</taxon>
        <taxon>Pseudomonadati</taxon>
        <taxon>Pseudomonadota</taxon>
        <taxon>Gammaproteobacteria</taxon>
        <taxon>Oceanospirillales</taxon>
        <taxon>Oceanospirillaceae</taxon>
        <taxon>Oceanospirillum</taxon>
    </lineage>
</organism>
<keyword evidence="19" id="KW-1185">Reference proteome</keyword>
<dbReference type="InterPro" id="IPR029151">
    <property type="entry name" value="Sensor-like_sf"/>
</dbReference>
<evidence type="ECO:0000256" key="5">
    <source>
        <dbReference type="ARBA" id="ARBA00022519"/>
    </source>
</evidence>
<keyword evidence="11" id="KW-0067">ATP-binding</keyword>
<dbReference type="CDD" id="cd00082">
    <property type="entry name" value="HisKA"/>
    <property type="match status" value="1"/>
</dbReference>
<dbReference type="GO" id="GO:0000155">
    <property type="term" value="F:phosphorelay sensor kinase activity"/>
    <property type="evidence" value="ECO:0007669"/>
    <property type="project" value="InterPro"/>
</dbReference>
<dbReference type="EC" id="2.7.13.3" evidence="3"/>
<dbReference type="CDD" id="cd12914">
    <property type="entry name" value="PDC1_DGC_like"/>
    <property type="match status" value="1"/>
</dbReference>
<evidence type="ECO:0000256" key="4">
    <source>
        <dbReference type="ARBA" id="ARBA00022475"/>
    </source>
</evidence>
<dbReference type="InterPro" id="IPR004358">
    <property type="entry name" value="Sig_transdc_His_kin-like_C"/>
</dbReference>
<keyword evidence="6" id="KW-0597">Phosphoprotein</keyword>
<protein>
    <recommendedName>
        <fullName evidence="15">C4-dicarboxylate transport sensor protein DctB</fullName>
        <ecNumber evidence="3">2.7.13.3</ecNumber>
    </recommendedName>
</protein>
<dbReference type="GO" id="GO:0005524">
    <property type="term" value="F:ATP binding"/>
    <property type="evidence" value="ECO:0007669"/>
    <property type="project" value="UniProtKB-KW"/>
</dbReference>
<dbReference type="AlphaFoldDB" id="A0A839IVU5"/>
<dbReference type="SMART" id="SM00387">
    <property type="entry name" value="HATPase_c"/>
    <property type="match status" value="1"/>
</dbReference>
<proteinExistence type="predicted"/>
<keyword evidence="5" id="KW-0997">Cell inner membrane</keyword>
<evidence type="ECO:0000256" key="14">
    <source>
        <dbReference type="ARBA" id="ARBA00023136"/>
    </source>
</evidence>
<keyword evidence="4" id="KW-1003">Cell membrane</keyword>
<evidence type="ECO:0000256" key="8">
    <source>
        <dbReference type="ARBA" id="ARBA00022692"/>
    </source>
</evidence>
<dbReference type="PRINTS" id="PR00344">
    <property type="entry name" value="BCTRLSENSOR"/>
</dbReference>
<evidence type="ECO:0000313" key="18">
    <source>
        <dbReference type="EMBL" id="MBB1488579.1"/>
    </source>
</evidence>
<evidence type="ECO:0000256" key="9">
    <source>
        <dbReference type="ARBA" id="ARBA00022741"/>
    </source>
</evidence>
<dbReference type="Pfam" id="PF02743">
    <property type="entry name" value="dCache_1"/>
    <property type="match status" value="1"/>
</dbReference>
<feature type="domain" description="Histidine kinase" evidence="17">
    <location>
        <begin position="365"/>
        <end position="586"/>
    </location>
</feature>
<dbReference type="InterPro" id="IPR005467">
    <property type="entry name" value="His_kinase_dom"/>
</dbReference>
<evidence type="ECO:0000256" key="7">
    <source>
        <dbReference type="ARBA" id="ARBA00022679"/>
    </source>
</evidence>
<dbReference type="Proteomes" id="UP000565262">
    <property type="component" value="Unassembled WGS sequence"/>
</dbReference>
<dbReference type="InterPro" id="IPR003661">
    <property type="entry name" value="HisK_dim/P_dom"/>
</dbReference>
<evidence type="ECO:0000256" key="16">
    <source>
        <dbReference type="SAM" id="Phobius"/>
    </source>
</evidence>
<dbReference type="Gene3D" id="3.30.450.20">
    <property type="entry name" value="PAS domain"/>
    <property type="match status" value="2"/>
</dbReference>
<evidence type="ECO:0000256" key="15">
    <source>
        <dbReference type="ARBA" id="ARBA00073143"/>
    </source>
</evidence>
<evidence type="ECO:0000256" key="3">
    <source>
        <dbReference type="ARBA" id="ARBA00012438"/>
    </source>
</evidence>
<keyword evidence="9" id="KW-0547">Nucleotide-binding</keyword>
<dbReference type="InterPro" id="IPR003594">
    <property type="entry name" value="HATPase_dom"/>
</dbReference>
<feature type="transmembrane region" description="Helical" evidence="16">
    <location>
        <begin position="294"/>
        <end position="316"/>
    </location>
</feature>
<dbReference type="InterPro" id="IPR017055">
    <property type="entry name" value="Sig_transdc_His_kinase_DctB"/>
</dbReference>
<dbReference type="SUPFAM" id="SSF103190">
    <property type="entry name" value="Sensory domain-like"/>
    <property type="match status" value="1"/>
</dbReference>
<dbReference type="Gene3D" id="1.10.287.130">
    <property type="match status" value="1"/>
</dbReference>
<comment type="subcellular location">
    <subcellularLocation>
        <location evidence="2">Cell inner membrane</location>
        <topology evidence="2">Multi-pass membrane protein</topology>
    </subcellularLocation>
</comment>
<dbReference type="PROSITE" id="PS50109">
    <property type="entry name" value="HIS_KIN"/>
    <property type="match status" value="1"/>
</dbReference>
<dbReference type="PIRSF" id="PIRSF036431">
    <property type="entry name" value="STHK_DctB"/>
    <property type="match status" value="1"/>
</dbReference>
<evidence type="ECO:0000256" key="2">
    <source>
        <dbReference type="ARBA" id="ARBA00004429"/>
    </source>
</evidence>
<evidence type="ECO:0000256" key="6">
    <source>
        <dbReference type="ARBA" id="ARBA00022553"/>
    </source>
</evidence>
<name>A0A839IVU5_9GAMM</name>
<dbReference type="SUPFAM" id="SSF55874">
    <property type="entry name" value="ATPase domain of HSP90 chaperone/DNA topoisomerase II/histidine kinase"/>
    <property type="match status" value="1"/>
</dbReference>
<dbReference type="Pfam" id="PF00512">
    <property type="entry name" value="HisKA"/>
    <property type="match status" value="1"/>
</dbReference>
<dbReference type="InterPro" id="IPR033479">
    <property type="entry name" value="dCache_1"/>
</dbReference>
<evidence type="ECO:0000259" key="17">
    <source>
        <dbReference type="PROSITE" id="PS50109"/>
    </source>
</evidence>
<evidence type="ECO:0000256" key="10">
    <source>
        <dbReference type="ARBA" id="ARBA00022777"/>
    </source>
</evidence>
<dbReference type="InterPro" id="IPR036097">
    <property type="entry name" value="HisK_dim/P_sf"/>
</dbReference>
<dbReference type="Gene3D" id="3.30.565.10">
    <property type="entry name" value="Histidine kinase-like ATPase, C-terminal domain"/>
    <property type="match status" value="1"/>
</dbReference>
<dbReference type="PANTHER" id="PTHR43065">
    <property type="entry name" value="SENSOR HISTIDINE KINASE"/>
    <property type="match status" value="1"/>
</dbReference>
<keyword evidence="8 16" id="KW-0812">Transmembrane</keyword>
<evidence type="ECO:0000256" key="1">
    <source>
        <dbReference type="ARBA" id="ARBA00000085"/>
    </source>
</evidence>
<evidence type="ECO:0000313" key="19">
    <source>
        <dbReference type="Proteomes" id="UP000565262"/>
    </source>
</evidence>
<dbReference type="FunFam" id="1.10.287.130:FF:000049">
    <property type="entry name" value="C4-dicarboxylate transport sensor protein DctB"/>
    <property type="match status" value="1"/>
</dbReference>
<gene>
    <name evidence="18" type="ORF">H4O21_18395</name>
</gene>
<evidence type="ECO:0000256" key="12">
    <source>
        <dbReference type="ARBA" id="ARBA00022989"/>
    </source>
</evidence>
<dbReference type="InterPro" id="IPR036890">
    <property type="entry name" value="HATPase_C_sf"/>
</dbReference>
<comment type="caution">
    <text evidence="18">The sequence shown here is derived from an EMBL/GenBank/DDBJ whole genome shotgun (WGS) entry which is preliminary data.</text>
</comment>